<feature type="disulfide bond" evidence="16">
    <location>
        <begin position="2238"/>
        <end position="2247"/>
    </location>
</feature>
<keyword evidence="9 15" id="KW-0106">Calcium</keyword>
<feature type="domain" description="Cadherin" evidence="21">
    <location>
        <begin position="158"/>
        <end position="263"/>
    </location>
</feature>
<feature type="domain" description="Cadherin" evidence="21">
    <location>
        <begin position="981"/>
        <end position="1080"/>
    </location>
</feature>
<feature type="domain" description="Laminin G" evidence="19">
    <location>
        <begin position="2249"/>
        <end position="2448"/>
    </location>
</feature>
<evidence type="ECO:0000256" key="3">
    <source>
        <dbReference type="ARBA" id="ARBA00022475"/>
    </source>
</evidence>
<evidence type="ECO:0000256" key="2">
    <source>
        <dbReference type="ARBA" id="ARBA00004236"/>
    </source>
</evidence>
<dbReference type="FunFam" id="2.60.40.60:FF:000119">
    <property type="entry name" value="neural-cadherin isoform X1"/>
    <property type="match status" value="1"/>
</dbReference>
<evidence type="ECO:0000256" key="1">
    <source>
        <dbReference type="ARBA" id="ARBA00004167"/>
    </source>
</evidence>
<dbReference type="InterPro" id="IPR050971">
    <property type="entry name" value="Cadherin-domain_protein"/>
</dbReference>
<evidence type="ECO:0000256" key="14">
    <source>
        <dbReference type="ARBA" id="ARBA00023180"/>
    </source>
</evidence>
<dbReference type="InterPro" id="IPR001791">
    <property type="entry name" value="Laminin_G"/>
</dbReference>
<dbReference type="PROSITE" id="PS00010">
    <property type="entry name" value="ASX_HYDROXYL"/>
    <property type="match status" value="1"/>
</dbReference>
<feature type="domain" description="Cadherin" evidence="21">
    <location>
        <begin position="765"/>
        <end position="871"/>
    </location>
</feature>
<protein>
    <submittedName>
        <fullName evidence="22">Uncharacterized protein</fullName>
    </submittedName>
</protein>
<dbReference type="FunFam" id="2.60.40.60:FF:000157">
    <property type="entry name" value="Neural-cadherin"/>
    <property type="match status" value="1"/>
</dbReference>
<dbReference type="PROSITE" id="PS00022">
    <property type="entry name" value="EGF_1"/>
    <property type="match status" value="2"/>
</dbReference>
<comment type="caution">
    <text evidence="22">The sequence shown here is derived from an EMBL/GenBank/DDBJ whole genome shotgun (WGS) entry which is preliminary data.</text>
</comment>
<evidence type="ECO:0000256" key="11">
    <source>
        <dbReference type="ARBA" id="ARBA00022989"/>
    </source>
</evidence>
<dbReference type="SMART" id="SM00112">
    <property type="entry name" value="CA"/>
    <property type="match status" value="17"/>
</dbReference>
<evidence type="ECO:0000256" key="9">
    <source>
        <dbReference type="ARBA" id="ARBA00022837"/>
    </source>
</evidence>
<dbReference type="CDD" id="cd00110">
    <property type="entry name" value="LamG"/>
    <property type="match status" value="2"/>
</dbReference>
<evidence type="ECO:0000256" key="8">
    <source>
        <dbReference type="ARBA" id="ARBA00022737"/>
    </source>
</evidence>
<feature type="domain" description="Cadherin" evidence="21">
    <location>
        <begin position="672"/>
        <end position="764"/>
    </location>
</feature>
<dbReference type="InterPro" id="IPR000742">
    <property type="entry name" value="EGF"/>
</dbReference>
<dbReference type="FunFam" id="2.60.120.200:FF:000040">
    <property type="entry name" value="neural-cadherin isoform X1"/>
    <property type="match status" value="1"/>
</dbReference>
<feature type="domain" description="Cadherin" evidence="21">
    <location>
        <begin position="1843"/>
        <end position="1977"/>
    </location>
</feature>
<sequence length="2696" mass="297377">MGFLFGAVTLKSVLLTCIFTLLSTEGTTGVRTPSFSGHIKENAPAGSAVHGLDMPLSRLSPKPWCAVVHGNRWHLQLLGEGRGHFELFLQARRGRISLRSTQALDREERADYRLHLVLCCQHRLLSTQGPGNMLTKLATISITILDENDNAPHFMASSALGPHVNLDETARLRSVVGQVSAQDPDQGTNAEVVYYAEPASTHFFVIPKTGQVILVESLLNVRVTINLTLYARDRGHPPLVSAPLKVEICPKSLELPRKVAPRKREGRSLLHQGRNEKTRFRPLESVYNDTTKPESRTALSVPHPGHDSALSLPYPGLHKTLSHSNAVVHSPQDQHHSINPYLYGTLSHPRPYNTDRLPRPETHTALFVTEDAAPGSLLTTLSPGSWFSHASFELLSPSALDSALHVDRETGQVTITRALDRESAAHLEFIIKVHERTGTNWYLIRLELTVLDVNDNAPEWTMEPFPYLAVVSPGAASGTNVYQLLAQDVDEADHGQVEYFLLGGGEDRFQVDRNTGWIRTTGLLMGKNKEYLLTVQASDKLGKKGPPASVSVIVGHRPPRFRNATYTVHMPENTPKGETIITVYASSFQKQPLSYSLLLNPSNIFSIHQVTGEISLTQSVDYESDQHQYLLLVKATENLEQLTGTAEVLVVVTDVNDCIPEFQQSVYSKDNVAQTAPVAVSLLQVAAKDCDSGLNSEVLYHTLSPDFSISTNGTISPARPLDYERANHLYEFVVMATDRGLDPKTGTTTVRIRMSNVNDEPPEFSQPIYRSFVSEDAGPSTLVATVHASDPDGDGIIYEITGGNEDGNFVIDPQKGLIRLRSNAVPRFQGTESVLNVTATDDNASGGSGSLSSMALVIVRINDVNNNKPLFQKCQHYRDHASVLENQAPGTSVLKVEATDADEGPNGRVKYGIMHRDGTVPAFSIHPDTGTLTTLVRFNREQQREYSITLTATDQAAEPLIGICQINIIILDQNDNDPRFENIRYEHFLHEDTAVGTSFLRIAAHDDDYGTNAAITYSMAGEEPKYFQINPTTGWVYVAHPISKRSFITQEIIATDGGNRSSQVELAVTITNAKNQPPMWEKESYDIVIPENTLRDTAIVTIKANSPLGDPRVTYILEEGLLPETNMPIRFYLTPNREDRSASVLVAEPLDYETTRNFLLTVRAQNVAAMPLAAFVMIRINLTDVNDNVPFFTSSIYEAAVTEGTPAGTFVLQVSATDLDLDLNGKITYSLLHDRNGDNTFFRIDPETGSIYTTAVFDREIKGSYLLELKSTDGSESARPGKHGQPNSDTAYVRVSISDVNDNRPAFTQRAYEAHAAEDQDVGSAVITVSANDEDEGANSKVRYLITAGNVGGVFNIEPETGVIFISQPLDYEAMPRYELELSASDGKWEDYAVVIVSVVNKNDEAPVFTISEYYGSVIEELDELPGFVLQVSASDPDDDINHGDIQYSLHGYGAENVFTIDRKSGNIFAQQSLDREERALWRFVVLATDEGGEGLTGFSDIIITVIDINDNAPKFLCMPDKCNGSVYENSPAGTLVMEMTAVDLDDRHVGSHAVLTYQITDNVNSGSTVDLFSINPSSGIIHLANGTLDREVRDKYFLTVEASDGGGLTGTGTATIYVLDVNDHVPEFTQRFWQAVIPEISEIHSSVLEVTAMDADVGENAYLTFSIVGGDEEQKFYIEHNKHKQHAMIRLKKKVDYEKPHERKFNLTVKVEDIHFTSTAFCVIMVEDSNDHAPVLDPQFLQVDPIFENVPVGTTVARLVATDEDSGLNGYISFLIQAESDPLKQFAVDQDGNIMVANALDRETVQQYSLFVLARDKGSPSQTGTATVLFNLLDVNDNEPVFETVYNPVVLENTPAPHVVYVNQTSYLVHAVDRDTAENGSPFTFSLPPDYHNSSDFTLTDNRNNTATITALRLFDREKQREFHLPIIITDSGSPPMTATNTLTITIGDENDNPHAAGHKDVYIYTHKVGKWPPTIIGQIYAPDDDDWGNKTFESETRLPSYFRLNKSTGTLTMIDPAPPGTYDLRFRVSDAIWPDVISTVKVHVKELQDEIIQHSATLHLSDFRAEDFLHKDEFGVSGLDKFKEVMSEILPANPSDIEVFSLVNTAGRHTTLRFSALGSMGRTYYSPEKIHGEVDAHKDKIQLALKVDVLRISYDECMQKDCGRGSGCTSYFTVSEVPSVMDAGSVSLVSITPTVQTVCTCEATDKVHKSCASYAHGPCLNGGTCVDSRNGYRCQCSPQFHGPDCQQTTCSFHGHGFAWFPPLRPCTENRFSLEFITEVPGGLLLYSGPLSEPGYLHDSMSIELSNGVPVLKMNHGASSLVMTFPKEVNVADRQWHRLDMRISRQDVYFILDRCQAAVVSEAEGLGQGLSTDDRSSCEATGILALNRSYWSGHPVLQLGGVKESISYSYPHIQHKHFTGCLRNVILNSQVYDLRSPAESLNTSPGCSLSSEGCGTESSSTCGHHGTCLGGQDSFHCLCQPGFSGKQCDEVPGEYSFGMASHIRYRLPATISARKTLFQAMIRTRQPNSYIMSLSSRGQTDQITFQVLQGLLAVSYNLGDGDYRMQLPSYSVDNGEWHSVTLERFDNEFILRLDGGGGKREVTKSVGVYKEIGFDLNSLVIGNTYHIHQNASFQGCMKDVRFNNYQLPLDNRSTAAGTVLRSHGVIEGCLSEACRSSPCSHPFSCTDLWRTYECR</sequence>
<comment type="subcellular location">
    <subcellularLocation>
        <location evidence="2">Cell membrane</location>
    </subcellularLocation>
    <subcellularLocation>
        <location evidence="1">Membrane</location>
        <topology evidence="1">Single-pass membrane protein</topology>
    </subcellularLocation>
</comment>
<feature type="domain" description="Cadherin" evidence="21">
    <location>
        <begin position="1630"/>
        <end position="1737"/>
    </location>
</feature>
<dbReference type="FunFam" id="2.60.40.60:FF:000196">
    <property type="entry name" value="Si:dkey-22o22.2"/>
    <property type="match status" value="1"/>
</dbReference>
<feature type="domain" description="Cadherin" evidence="21">
    <location>
        <begin position="875"/>
        <end position="980"/>
    </location>
</feature>
<dbReference type="InterPro" id="IPR015919">
    <property type="entry name" value="Cadherin-like_sf"/>
</dbReference>
<dbReference type="InterPro" id="IPR013320">
    <property type="entry name" value="ConA-like_dom_sf"/>
</dbReference>
<evidence type="ECO:0000313" key="23">
    <source>
        <dbReference type="Proteomes" id="UP001066276"/>
    </source>
</evidence>
<dbReference type="InterPro" id="IPR000152">
    <property type="entry name" value="EGF-type_Asp/Asn_hydroxyl_site"/>
</dbReference>
<dbReference type="FunFam" id="2.60.40.60:FF:000035">
    <property type="entry name" value="Protocadherin Fat 3"/>
    <property type="match status" value="1"/>
</dbReference>
<comment type="caution">
    <text evidence="16">Lacks conserved residue(s) required for the propagation of feature annotation.</text>
</comment>
<dbReference type="SMART" id="SM00179">
    <property type="entry name" value="EGF_CA"/>
    <property type="match status" value="2"/>
</dbReference>
<feature type="domain" description="Cadherin" evidence="21">
    <location>
        <begin position="1411"/>
        <end position="1516"/>
    </location>
</feature>
<feature type="signal peptide" evidence="18">
    <location>
        <begin position="1"/>
        <end position="29"/>
    </location>
</feature>
<evidence type="ECO:0000256" key="17">
    <source>
        <dbReference type="SAM" id="MobiDB-lite"/>
    </source>
</evidence>
<feature type="chain" id="PRO_5043518540" evidence="18">
    <location>
        <begin position="30"/>
        <end position="2696"/>
    </location>
</feature>
<accession>A0AAV7KZ47</accession>
<dbReference type="Gene3D" id="2.60.40.60">
    <property type="entry name" value="Cadherins"/>
    <property type="match status" value="17"/>
</dbReference>
<feature type="domain" description="Cadherin" evidence="21">
    <location>
        <begin position="1526"/>
        <end position="1629"/>
    </location>
</feature>
<dbReference type="CDD" id="cd11304">
    <property type="entry name" value="Cadherin_repeat"/>
    <property type="match status" value="18"/>
</dbReference>
<dbReference type="PRINTS" id="PR00205">
    <property type="entry name" value="CADHERIN"/>
</dbReference>
<feature type="domain" description="EGF-like" evidence="20">
    <location>
        <begin position="2209"/>
        <end position="2248"/>
    </location>
</feature>
<dbReference type="GO" id="GO:0007156">
    <property type="term" value="P:homophilic cell adhesion via plasma membrane adhesion molecules"/>
    <property type="evidence" value="ECO:0007669"/>
    <property type="project" value="InterPro"/>
</dbReference>
<feature type="domain" description="EGF-like" evidence="20">
    <location>
        <begin position="2451"/>
        <end position="2490"/>
    </location>
</feature>
<dbReference type="SUPFAM" id="SSF49899">
    <property type="entry name" value="Concanavalin A-like lectins/glucanases"/>
    <property type="match status" value="2"/>
</dbReference>
<feature type="domain" description="Cadherin" evidence="21">
    <location>
        <begin position="1747"/>
        <end position="1843"/>
    </location>
</feature>
<dbReference type="PROSITE" id="PS01186">
    <property type="entry name" value="EGF_2"/>
    <property type="match status" value="1"/>
</dbReference>
<name>A0AAV7KZ47_PLEWA</name>
<feature type="disulfide bond" evidence="16">
    <location>
        <begin position="2480"/>
        <end position="2489"/>
    </location>
</feature>
<gene>
    <name evidence="22" type="ORF">NDU88_003659</name>
</gene>
<keyword evidence="13 16" id="KW-1015">Disulfide bond</keyword>
<evidence type="ECO:0000256" key="16">
    <source>
        <dbReference type="PROSITE-ProRule" id="PRU00076"/>
    </source>
</evidence>
<dbReference type="FunFam" id="2.60.40.60:FF:000024">
    <property type="entry name" value="FAT atypical cadherin 3"/>
    <property type="match status" value="1"/>
</dbReference>
<keyword evidence="14" id="KW-0325">Glycoprotein</keyword>
<evidence type="ECO:0000256" key="18">
    <source>
        <dbReference type="SAM" id="SignalP"/>
    </source>
</evidence>
<dbReference type="FunFam" id="2.10.25.10:FF:000562">
    <property type="entry name" value="Neural-cadherin"/>
    <property type="match status" value="1"/>
</dbReference>
<keyword evidence="8" id="KW-0677">Repeat</keyword>
<dbReference type="PROSITE" id="PS50025">
    <property type="entry name" value="LAM_G_DOMAIN"/>
    <property type="match status" value="2"/>
</dbReference>
<feature type="domain" description="Cadherin" evidence="21">
    <location>
        <begin position="360"/>
        <end position="460"/>
    </location>
</feature>
<feature type="domain" description="Cadherin" evidence="21">
    <location>
        <begin position="1308"/>
        <end position="1409"/>
    </location>
</feature>
<evidence type="ECO:0000256" key="4">
    <source>
        <dbReference type="ARBA" id="ARBA00022536"/>
    </source>
</evidence>
<evidence type="ECO:0000313" key="22">
    <source>
        <dbReference type="EMBL" id="KAJ1083500.1"/>
    </source>
</evidence>
<evidence type="ECO:0000256" key="15">
    <source>
        <dbReference type="PROSITE-ProRule" id="PRU00043"/>
    </source>
</evidence>
<feature type="domain" description="Cadherin" evidence="21">
    <location>
        <begin position="1081"/>
        <end position="1192"/>
    </location>
</feature>
<dbReference type="SUPFAM" id="SSF49313">
    <property type="entry name" value="Cadherin-like"/>
    <property type="match status" value="17"/>
</dbReference>
<dbReference type="InterPro" id="IPR002126">
    <property type="entry name" value="Cadherin-like_dom"/>
</dbReference>
<dbReference type="SMART" id="SM00282">
    <property type="entry name" value="LamG"/>
    <property type="match status" value="2"/>
</dbReference>
<dbReference type="Proteomes" id="UP001066276">
    <property type="component" value="Chromosome 12"/>
</dbReference>
<dbReference type="FunFam" id="2.60.40.60:FF:000020">
    <property type="entry name" value="Dachsous cadherin-related 1b"/>
    <property type="match status" value="1"/>
</dbReference>
<dbReference type="FunFam" id="2.60.40.60:FF:000232">
    <property type="entry name" value="Neural-cadherin"/>
    <property type="match status" value="1"/>
</dbReference>
<dbReference type="PANTHER" id="PTHR24025">
    <property type="entry name" value="DESMOGLEIN FAMILY MEMBER"/>
    <property type="match status" value="1"/>
</dbReference>
<proteinExistence type="predicted"/>
<dbReference type="PROSITE" id="PS00232">
    <property type="entry name" value="CADHERIN_1"/>
    <property type="match status" value="7"/>
</dbReference>
<evidence type="ECO:0000256" key="7">
    <source>
        <dbReference type="ARBA" id="ARBA00022729"/>
    </source>
</evidence>
<evidence type="ECO:0000259" key="20">
    <source>
        <dbReference type="PROSITE" id="PS50026"/>
    </source>
</evidence>
<dbReference type="Pfam" id="PF00008">
    <property type="entry name" value="EGF"/>
    <property type="match status" value="2"/>
</dbReference>
<dbReference type="InterPro" id="IPR056370">
    <property type="entry name" value="Shg-like_Ig-like"/>
</dbReference>
<evidence type="ECO:0000256" key="12">
    <source>
        <dbReference type="ARBA" id="ARBA00023136"/>
    </source>
</evidence>
<dbReference type="GO" id="GO:0005911">
    <property type="term" value="C:cell-cell junction"/>
    <property type="evidence" value="ECO:0007669"/>
    <property type="project" value="TreeGrafter"/>
</dbReference>
<evidence type="ECO:0000256" key="6">
    <source>
        <dbReference type="ARBA" id="ARBA00022723"/>
    </source>
</evidence>
<keyword evidence="12" id="KW-0472">Membrane</keyword>
<evidence type="ECO:0000256" key="10">
    <source>
        <dbReference type="ARBA" id="ARBA00022889"/>
    </source>
</evidence>
<dbReference type="SMART" id="SM00181">
    <property type="entry name" value="EGF"/>
    <property type="match status" value="2"/>
</dbReference>
<dbReference type="InterPro" id="IPR020894">
    <property type="entry name" value="Cadherin_CS"/>
</dbReference>
<keyword evidence="3" id="KW-1003">Cell membrane</keyword>
<dbReference type="InterPro" id="IPR001881">
    <property type="entry name" value="EGF-like_Ca-bd_dom"/>
</dbReference>
<keyword evidence="4 16" id="KW-0245">EGF-like domain</keyword>
<dbReference type="FunFam" id="2.60.120.200:FF:000215">
    <property type="entry name" value="Si:dkey-22o22.2"/>
    <property type="match status" value="1"/>
</dbReference>
<dbReference type="PROSITE" id="PS50026">
    <property type="entry name" value="EGF_3"/>
    <property type="match status" value="2"/>
</dbReference>
<dbReference type="Pfam" id="PF02210">
    <property type="entry name" value="Laminin_G_2"/>
    <property type="match status" value="2"/>
</dbReference>
<dbReference type="EMBL" id="JANPWB010000016">
    <property type="protein sequence ID" value="KAJ1083500.1"/>
    <property type="molecule type" value="Genomic_DNA"/>
</dbReference>
<dbReference type="Gene3D" id="2.60.120.200">
    <property type="match status" value="2"/>
</dbReference>
<feature type="domain" description="Cadherin" evidence="21">
    <location>
        <begin position="463"/>
        <end position="554"/>
    </location>
</feature>
<dbReference type="Pfam" id="PF24811">
    <property type="entry name" value="Ig_Shg"/>
    <property type="match status" value="1"/>
</dbReference>
<dbReference type="FunFam" id="2.60.40.60:FF:000022">
    <property type="entry name" value="Cadherin 2"/>
    <property type="match status" value="1"/>
</dbReference>
<feature type="domain" description="Cadherin" evidence="21">
    <location>
        <begin position="31"/>
        <end position="154"/>
    </location>
</feature>
<reference evidence="22" key="1">
    <citation type="journal article" date="2022" name="bioRxiv">
        <title>Sequencing and chromosome-scale assembly of the giantPleurodeles waltlgenome.</title>
        <authorList>
            <person name="Brown T."/>
            <person name="Elewa A."/>
            <person name="Iarovenko S."/>
            <person name="Subramanian E."/>
            <person name="Araus A.J."/>
            <person name="Petzold A."/>
            <person name="Susuki M."/>
            <person name="Suzuki K.-i.T."/>
            <person name="Hayashi T."/>
            <person name="Toyoda A."/>
            <person name="Oliveira C."/>
            <person name="Osipova E."/>
            <person name="Leigh N.D."/>
            <person name="Simon A."/>
            <person name="Yun M.H."/>
        </authorList>
    </citation>
    <scope>NUCLEOTIDE SEQUENCE</scope>
    <source>
        <strain evidence="22">20211129_DDA</strain>
        <tissue evidence="22">Liver</tissue>
    </source>
</reference>
<keyword evidence="7 18" id="KW-0732">Signal</keyword>
<evidence type="ECO:0000259" key="21">
    <source>
        <dbReference type="PROSITE" id="PS50268"/>
    </source>
</evidence>
<dbReference type="FunFam" id="2.60.40.60:FF:000299">
    <property type="entry name" value="Predicted protein"/>
    <property type="match status" value="1"/>
</dbReference>
<evidence type="ECO:0000256" key="5">
    <source>
        <dbReference type="ARBA" id="ARBA00022692"/>
    </source>
</evidence>
<dbReference type="GO" id="GO:0005509">
    <property type="term" value="F:calcium ion binding"/>
    <property type="evidence" value="ECO:0007669"/>
    <property type="project" value="UniProtKB-UniRule"/>
</dbReference>
<dbReference type="FunFam" id="2.60.40.60:FF:000136">
    <property type="entry name" value="Neural-cadherin"/>
    <property type="match status" value="1"/>
</dbReference>
<keyword evidence="5" id="KW-0812">Transmembrane</keyword>
<dbReference type="GO" id="GO:0005886">
    <property type="term" value="C:plasma membrane"/>
    <property type="evidence" value="ECO:0007669"/>
    <property type="project" value="UniProtKB-SubCell"/>
</dbReference>
<feature type="domain" description="Cadherin" evidence="21">
    <location>
        <begin position="1193"/>
        <end position="1307"/>
    </location>
</feature>
<keyword evidence="23" id="KW-1185">Reference proteome</keyword>
<dbReference type="PROSITE" id="PS50268">
    <property type="entry name" value="CADHERIN_2"/>
    <property type="match status" value="17"/>
</dbReference>
<dbReference type="Pfam" id="PF00028">
    <property type="entry name" value="Cadherin"/>
    <property type="match status" value="14"/>
</dbReference>
<evidence type="ECO:0000259" key="19">
    <source>
        <dbReference type="PROSITE" id="PS50025"/>
    </source>
</evidence>
<evidence type="ECO:0000256" key="13">
    <source>
        <dbReference type="ARBA" id="ARBA00023157"/>
    </source>
</evidence>
<dbReference type="FunFam" id="2.60.40.60:FF:000039">
    <property type="entry name" value="FAT atypical cadherin 3"/>
    <property type="match status" value="1"/>
</dbReference>
<feature type="region of interest" description="Disordered" evidence="17">
    <location>
        <begin position="259"/>
        <end position="279"/>
    </location>
</feature>
<feature type="domain" description="Cadherin" evidence="21">
    <location>
        <begin position="562"/>
        <end position="662"/>
    </location>
</feature>
<keyword evidence="11" id="KW-1133">Transmembrane helix</keyword>
<feature type="domain" description="Laminin G" evidence="19">
    <location>
        <begin position="2493"/>
        <end position="2670"/>
    </location>
</feature>
<dbReference type="CDD" id="cd00054">
    <property type="entry name" value="EGF_CA"/>
    <property type="match status" value="2"/>
</dbReference>
<dbReference type="FunFam" id="2.60.40.60:FF:000234">
    <property type="entry name" value="Si:dkey-22o22.2"/>
    <property type="match status" value="1"/>
</dbReference>
<dbReference type="PANTHER" id="PTHR24025:SF31">
    <property type="entry name" value="NEURAL-CADHERIN"/>
    <property type="match status" value="1"/>
</dbReference>
<keyword evidence="6" id="KW-0479">Metal-binding</keyword>
<dbReference type="FunFam" id="2.60.40.60:FF:000125">
    <property type="entry name" value="Neural-cadherin"/>
    <property type="match status" value="1"/>
</dbReference>
<keyword evidence="10" id="KW-0130">Cell adhesion</keyword>
<organism evidence="22 23">
    <name type="scientific">Pleurodeles waltl</name>
    <name type="common">Iberian ribbed newt</name>
    <dbReference type="NCBI Taxonomy" id="8319"/>
    <lineage>
        <taxon>Eukaryota</taxon>
        <taxon>Metazoa</taxon>
        <taxon>Chordata</taxon>
        <taxon>Craniata</taxon>
        <taxon>Vertebrata</taxon>
        <taxon>Euteleostomi</taxon>
        <taxon>Amphibia</taxon>
        <taxon>Batrachia</taxon>
        <taxon>Caudata</taxon>
        <taxon>Salamandroidea</taxon>
        <taxon>Salamandridae</taxon>
        <taxon>Pleurodelinae</taxon>
        <taxon>Pleurodeles</taxon>
    </lineage>
</organism>
<dbReference type="Gene3D" id="2.10.25.10">
    <property type="entry name" value="Laminin"/>
    <property type="match status" value="2"/>
</dbReference>